<dbReference type="Proteomes" id="UP000826195">
    <property type="component" value="Unassembled WGS sequence"/>
</dbReference>
<reference evidence="2 3" key="1">
    <citation type="journal article" date="2021" name="J. Hered.">
        <title>A chromosome-level genome assembly of the parasitoid wasp, Cotesia glomerata (Hymenoptera: Braconidae).</title>
        <authorList>
            <person name="Pinto B.J."/>
            <person name="Weis J.J."/>
            <person name="Gamble T."/>
            <person name="Ode P.J."/>
            <person name="Paul R."/>
            <person name="Zaspel J.M."/>
        </authorList>
    </citation>
    <scope>NUCLEOTIDE SEQUENCE [LARGE SCALE GENOMIC DNA]</scope>
    <source>
        <strain evidence="2">CgM1</strain>
    </source>
</reference>
<sequence>MAQKRWKLKRMKKKKEKLKKLKKRSCLANNPAFASQIGKMDLNCAWWGEAAAHYGAMGVVVTGAVTGFGAGVAVIFDDKGSQEGSQQSVLVEEENESERVIHRHI</sequence>
<accession>A0AAV7I082</accession>
<gene>
    <name evidence="2" type="ORF">KQX54_018580</name>
</gene>
<evidence type="ECO:0000313" key="2">
    <source>
        <dbReference type="EMBL" id="KAH0535729.1"/>
    </source>
</evidence>
<dbReference type="AlphaFoldDB" id="A0AAV7I082"/>
<evidence type="ECO:0000313" key="3">
    <source>
        <dbReference type="Proteomes" id="UP000826195"/>
    </source>
</evidence>
<name>A0AAV7I082_COTGL</name>
<keyword evidence="1" id="KW-1133">Transmembrane helix</keyword>
<feature type="transmembrane region" description="Helical" evidence="1">
    <location>
        <begin position="50"/>
        <end position="76"/>
    </location>
</feature>
<evidence type="ECO:0000256" key="1">
    <source>
        <dbReference type="SAM" id="Phobius"/>
    </source>
</evidence>
<keyword evidence="1" id="KW-0812">Transmembrane</keyword>
<comment type="caution">
    <text evidence="2">The sequence shown here is derived from an EMBL/GenBank/DDBJ whole genome shotgun (WGS) entry which is preliminary data.</text>
</comment>
<organism evidence="2 3">
    <name type="scientific">Cotesia glomerata</name>
    <name type="common">Lepidopteran parasitic wasp</name>
    <name type="synonym">Apanteles glomeratus</name>
    <dbReference type="NCBI Taxonomy" id="32391"/>
    <lineage>
        <taxon>Eukaryota</taxon>
        <taxon>Metazoa</taxon>
        <taxon>Ecdysozoa</taxon>
        <taxon>Arthropoda</taxon>
        <taxon>Hexapoda</taxon>
        <taxon>Insecta</taxon>
        <taxon>Pterygota</taxon>
        <taxon>Neoptera</taxon>
        <taxon>Endopterygota</taxon>
        <taxon>Hymenoptera</taxon>
        <taxon>Apocrita</taxon>
        <taxon>Ichneumonoidea</taxon>
        <taxon>Braconidae</taxon>
        <taxon>Microgastrinae</taxon>
        <taxon>Cotesia</taxon>
    </lineage>
</organism>
<proteinExistence type="predicted"/>
<keyword evidence="1" id="KW-0472">Membrane</keyword>
<keyword evidence="3" id="KW-1185">Reference proteome</keyword>
<dbReference type="EMBL" id="JAHXZJ010002982">
    <property type="protein sequence ID" value="KAH0535729.1"/>
    <property type="molecule type" value="Genomic_DNA"/>
</dbReference>
<protein>
    <submittedName>
        <fullName evidence="2">Uncharacterized protein</fullName>
    </submittedName>
</protein>